<dbReference type="EMBL" id="CAJVPK010002333">
    <property type="protein sequence ID" value="CAG8610847.1"/>
    <property type="molecule type" value="Genomic_DNA"/>
</dbReference>
<evidence type="ECO:0000313" key="1">
    <source>
        <dbReference type="EMBL" id="CAG8610847.1"/>
    </source>
</evidence>
<sequence length="136" mass="15009">MDEMIFLPPKVRFGSQFNSRMDNSNNPPKSKCNAIHRQGQGVHVSDFLTETISPLKDEYNIARVTMVLDANSDGYWNGEKLVIQLLCAIDIFEHAHPNCIVIWAFDNATSHTAFAANALVASKMNKGPSGAVPNYA</sequence>
<evidence type="ECO:0000313" key="2">
    <source>
        <dbReference type="Proteomes" id="UP000789706"/>
    </source>
</evidence>
<reference evidence="1" key="1">
    <citation type="submission" date="2021-06" db="EMBL/GenBank/DDBJ databases">
        <authorList>
            <person name="Kallberg Y."/>
            <person name="Tangrot J."/>
            <person name="Rosling A."/>
        </authorList>
    </citation>
    <scope>NUCLEOTIDE SEQUENCE</scope>
    <source>
        <strain evidence="1">AZ414A</strain>
    </source>
</reference>
<dbReference type="AlphaFoldDB" id="A0A9N9CQV7"/>
<gene>
    <name evidence="1" type="ORF">DEBURN_LOCUS9968</name>
</gene>
<dbReference type="Proteomes" id="UP000789706">
    <property type="component" value="Unassembled WGS sequence"/>
</dbReference>
<accession>A0A9N9CQV7</accession>
<proteinExistence type="predicted"/>
<keyword evidence="2" id="KW-1185">Reference proteome</keyword>
<protein>
    <submittedName>
        <fullName evidence="1">3017_t:CDS:1</fullName>
    </submittedName>
</protein>
<comment type="caution">
    <text evidence="1">The sequence shown here is derived from an EMBL/GenBank/DDBJ whole genome shotgun (WGS) entry which is preliminary data.</text>
</comment>
<dbReference type="OrthoDB" id="2418550at2759"/>
<organism evidence="1 2">
    <name type="scientific">Diversispora eburnea</name>
    <dbReference type="NCBI Taxonomy" id="1213867"/>
    <lineage>
        <taxon>Eukaryota</taxon>
        <taxon>Fungi</taxon>
        <taxon>Fungi incertae sedis</taxon>
        <taxon>Mucoromycota</taxon>
        <taxon>Glomeromycotina</taxon>
        <taxon>Glomeromycetes</taxon>
        <taxon>Diversisporales</taxon>
        <taxon>Diversisporaceae</taxon>
        <taxon>Diversispora</taxon>
    </lineage>
</organism>
<name>A0A9N9CQV7_9GLOM</name>